<proteinExistence type="predicted"/>
<evidence type="ECO:0000313" key="3">
    <source>
        <dbReference type="Proteomes" id="UP000183809"/>
    </source>
</evidence>
<evidence type="ECO:0000256" key="1">
    <source>
        <dbReference type="SAM" id="MobiDB-lite"/>
    </source>
</evidence>
<name>A0A1J9RNK5_9PEZI</name>
<reference evidence="2 3" key="1">
    <citation type="submission" date="2016-10" db="EMBL/GenBank/DDBJ databases">
        <title>Proteomics and genomics reveal pathogen-plant mechanisms compatible with a hemibiotrophic lifestyle of Diplodia corticola.</title>
        <authorList>
            <person name="Fernandes I."/>
            <person name="De Jonge R."/>
            <person name="Van De Peer Y."/>
            <person name="Devreese B."/>
            <person name="Alves A."/>
            <person name="Esteves A.C."/>
        </authorList>
    </citation>
    <scope>NUCLEOTIDE SEQUENCE [LARGE SCALE GENOMIC DNA]</scope>
    <source>
        <strain evidence="2 3">CBS 112549</strain>
    </source>
</reference>
<feature type="region of interest" description="Disordered" evidence="1">
    <location>
        <begin position="1"/>
        <end position="47"/>
    </location>
</feature>
<feature type="compositionally biased region" description="Basic and acidic residues" evidence="1">
    <location>
        <begin position="65"/>
        <end position="78"/>
    </location>
</feature>
<dbReference type="GeneID" id="31019950"/>
<keyword evidence="3" id="KW-1185">Reference proteome</keyword>
<feature type="compositionally biased region" description="Basic and acidic residues" evidence="1">
    <location>
        <begin position="16"/>
        <end position="34"/>
    </location>
</feature>
<dbReference type="EMBL" id="MNUE01000089">
    <property type="protein sequence ID" value="OJD29173.1"/>
    <property type="molecule type" value="Genomic_DNA"/>
</dbReference>
<protein>
    <submittedName>
        <fullName evidence="2">Uncharacterized protein</fullName>
    </submittedName>
</protein>
<sequence length="100" mass="11112">MPPPENDGNDGYDADTEQKKPATTDKRSTDREDSPSYIPPLHEQSAEERALRAEIKMVKEEIAWHKELNKSRAAREDQSEGGNTEGVEGSKGTEEVEGLD</sequence>
<gene>
    <name evidence="2" type="ORF">BKCO1_890001</name>
</gene>
<comment type="caution">
    <text evidence="2">The sequence shown here is derived from an EMBL/GenBank/DDBJ whole genome shotgun (WGS) entry which is preliminary data.</text>
</comment>
<evidence type="ECO:0000313" key="2">
    <source>
        <dbReference type="EMBL" id="OJD29173.1"/>
    </source>
</evidence>
<dbReference type="RefSeq" id="XP_020125433.1">
    <property type="nucleotide sequence ID" value="XM_020279687.1"/>
</dbReference>
<feature type="region of interest" description="Disordered" evidence="1">
    <location>
        <begin position="65"/>
        <end position="100"/>
    </location>
</feature>
<accession>A0A1J9RNK5</accession>
<organism evidence="2 3">
    <name type="scientific">Diplodia corticola</name>
    <dbReference type="NCBI Taxonomy" id="236234"/>
    <lineage>
        <taxon>Eukaryota</taxon>
        <taxon>Fungi</taxon>
        <taxon>Dikarya</taxon>
        <taxon>Ascomycota</taxon>
        <taxon>Pezizomycotina</taxon>
        <taxon>Dothideomycetes</taxon>
        <taxon>Dothideomycetes incertae sedis</taxon>
        <taxon>Botryosphaeriales</taxon>
        <taxon>Botryosphaeriaceae</taxon>
        <taxon>Diplodia</taxon>
    </lineage>
</organism>
<dbReference type="AlphaFoldDB" id="A0A1J9RNK5"/>
<dbReference type="Proteomes" id="UP000183809">
    <property type="component" value="Unassembled WGS sequence"/>
</dbReference>